<accession>A0ABW4CYL8</accession>
<evidence type="ECO:0000256" key="1">
    <source>
        <dbReference type="SAM" id="Phobius"/>
    </source>
</evidence>
<reference evidence="3" key="1">
    <citation type="journal article" date="2019" name="Int. J. Syst. Evol. Microbiol.">
        <title>The Global Catalogue of Microorganisms (GCM) 10K type strain sequencing project: providing services to taxonomists for standard genome sequencing and annotation.</title>
        <authorList>
            <consortium name="The Broad Institute Genomics Platform"/>
            <consortium name="The Broad Institute Genome Sequencing Center for Infectious Disease"/>
            <person name="Wu L."/>
            <person name="Ma J."/>
        </authorList>
    </citation>
    <scope>NUCLEOTIDE SEQUENCE [LARGE SCALE GENOMIC DNA]</scope>
    <source>
        <strain evidence="3">CCM 8912</strain>
    </source>
</reference>
<name>A0ABW4CYL8_9LACO</name>
<keyword evidence="1" id="KW-0472">Membrane</keyword>
<feature type="transmembrane region" description="Helical" evidence="1">
    <location>
        <begin position="126"/>
        <end position="151"/>
    </location>
</feature>
<protein>
    <recommendedName>
        <fullName evidence="4">ABC transporter permease</fullName>
    </recommendedName>
</protein>
<keyword evidence="1" id="KW-1133">Transmembrane helix</keyword>
<evidence type="ECO:0000313" key="3">
    <source>
        <dbReference type="Proteomes" id="UP001597212"/>
    </source>
</evidence>
<organism evidence="2 3">
    <name type="scientific">Lacticaseibacillus hegangensis</name>
    <dbReference type="NCBI Taxonomy" id="2486010"/>
    <lineage>
        <taxon>Bacteria</taxon>
        <taxon>Bacillati</taxon>
        <taxon>Bacillota</taxon>
        <taxon>Bacilli</taxon>
        <taxon>Lactobacillales</taxon>
        <taxon>Lactobacillaceae</taxon>
        <taxon>Lacticaseibacillus</taxon>
    </lineage>
</organism>
<gene>
    <name evidence="2" type="ORF">ACFQ5K_09395</name>
</gene>
<evidence type="ECO:0008006" key="4">
    <source>
        <dbReference type="Google" id="ProtNLM"/>
    </source>
</evidence>
<evidence type="ECO:0000313" key="2">
    <source>
        <dbReference type="EMBL" id="MFD1441585.1"/>
    </source>
</evidence>
<sequence>MRFMERVTSAIRYRKRIYFGELLLAALFCLTSLALWSLRHANANMRQGFLNRLEMLTTNGQTTSSRVVQAVKAGYASLDGRYVATWWLAVAITLLLSLGFGWWSAHNRRAESETYLILGKSPFDVAAQYVVESLLVFVGAFLFVGLVTFLLSDSLNHLLMTQSRNALTAEFSSTVSSSTATQSLKALFEHKLTEFTGPGLFFPGPPPNAPQPSHQLYGFVPTLLTGCGTIILGQGTAALAELSLLRRQLLHTASSTDQVNS</sequence>
<keyword evidence="1" id="KW-0812">Transmembrane</keyword>
<dbReference type="RefSeq" id="WP_125756575.1">
    <property type="nucleotide sequence ID" value="NZ_JBHTOK010000071.1"/>
</dbReference>
<feature type="transmembrane region" description="Helical" evidence="1">
    <location>
        <begin position="216"/>
        <end position="240"/>
    </location>
</feature>
<keyword evidence="3" id="KW-1185">Reference proteome</keyword>
<dbReference type="EMBL" id="JBHTOK010000071">
    <property type="protein sequence ID" value="MFD1441585.1"/>
    <property type="molecule type" value="Genomic_DNA"/>
</dbReference>
<dbReference type="Proteomes" id="UP001597212">
    <property type="component" value="Unassembled WGS sequence"/>
</dbReference>
<proteinExistence type="predicted"/>
<comment type="caution">
    <text evidence="2">The sequence shown here is derived from an EMBL/GenBank/DDBJ whole genome shotgun (WGS) entry which is preliminary data.</text>
</comment>
<feature type="transmembrane region" description="Helical" evidence="1">
    <location>
        <begin position="84"/>
        <end position="105"/>
    </location>
</feature>